<proteinExistence type="predicted"/>
<reference evidence="1 2" key="1">
    <citation type="journal article" date="2019" name="Nat. Ecol. Evol.">
        <title>Megaphylogeny resolves global patterns of mushroom evolution.</title>
        <authorList>
            <person name="Varga T."/>
            <person name="Krizsan K."/>
            <person name="Foldi C."/>
            <person name="Dima B."/>
            <person name="Sanchez-Garcia M."/>
            <person name="Sanchez-Ramirez S."/>
            <person name="Szollosi G.J."/>
            <person name="Szarkandi J.G."/>
            <person name="Papp V."/>
            <person name="Albert L."/>
            <person name="Andreopoulos W."/>
            <person name="Angelini C."/>
            <person name="Antonin V."/>
            <person name="Barry K.W."/>
            <person name="Bougher N.L."/>
            <person name="Buchanan P."/>
            <person name="Buyck B."/>
            <person name="Bense V."/>
            <person name="Catcheside P."/>
            <person name="Chovatia M."/>
            <person name="Cooper J."/>
            <person name="Damon W."/>
            <person name="Desjardin D."/>
            <person name="Finy P."/>
            <person name="Geml J."/>
            <person name="Haridas S."/>
            <person name="Hughes K."/>
            <person name="Justo A."/>
            <person name="Karasinski D."/>
            <person name="Kautmanova I."/>
            <person name="Kiss B."/>
            <person name="Kocsube S."/>
            <person name="Kotiranta H."/>
            <person name="LaButti K.M."/>
            <person name="Lechner B.E."/>
            <person name="Liimatainen K."/>
            <person name="Lipzen A."/>
            <person name="Lukacs Z."/>
            <person name="Mihaltcheva S."/>
            <person name="Morgado L.N."/>
            <person name="Niskanen T."/>
            <person name="Noordeloos M.E."/>
            <person name="Ohm R.A."/>
            <person name="Ortiz-Santana B."/>
            <person name="Ovrebo C."/>
            <person name="Racz N."/>
            <person name="Riley R."/>
            <person name="Savchenko A."/>
            <person name="Shiryaev A."/>
            <person name="Soop K."/>
            <person name="Spirin V."/>
            <person name="Szebenyi C."/>
            <person name="Tomsovsky M."/>
            <person name="Tulloss R.E."/>
            <person name="Uehling J."/>
            <person name="Grigoriev I.V."/>
            <person name="Vagvolgyi C."/>
            <person name="Papp T."/>
            <person name="Martin F.M."/>
            <person name="Miettinen O."/>
            <person name="Hibbett D.S."/>
            <person name="Nagy L.G."/>
        </authorList>
    </citation>
    <scope>NUCLEOTIDE SEQUENCE [LARGE SCALE GENOMIC DNA]</scope>
    <source>
        <strain evidence="1 2">NL-1719</strain>
    </source>
</reference>
<accession>A0ACD3AT34</accession>
<keyword evidence="2" id="KW-1185">Reference proteome</keyword>
<evidence type="ECO:0000313" key="1">
    <source>
        <dbReference type="EMBL" id="TFK68886.1"/>
    </source>
</evidence>
<gene>
    <name evidence="1" type="ORF">BDN72DRAFT_897779</name>
</gene>
<protein>
    <submittedName>
        <fullName evidence="1">Uncharacterized protein</fullName>
    </submittedName>
</protein>
<name>A0ACD3AT34_9AGAR</name>
<sequence length="1091" mass="122876">MDQVRSSDIFRHFPWSVDPKKWVAVGTAKVINEALLQFEGANHAGLAPVEHLKSLLGIAGGKSSTSNIVVAHAIHTIWTYRLLDELSSLSLGLDPAIAEEKETSRKPFEEPFRGYSSNMKDWVLLLERVNDARKASQQQDVQLPCVDRKVALARSLVSYSSAHGWGVVLCNWMIAGLHLCLLLEERKHDVTNVESDLKALLSKLGAPELRLEGTAGFKSPLHLSLAISPLCLFAITELSSKRVNRASLLDTWRSLGSTRPVRLREVEKIVWKALFEIATQNIDVVLRVGDVLDRILALDLKQEWSRTWFSIDSSKRSSKTAAHVSGHEPQPQPQLAPTQAMDEPQPQLQLALTQAMNVDQPPPPYPEHEDSPSRAIADNCVISKRMDVDTGIDGDQGEKPVDDGVAAVIESSDDGMDVDEQEGDQDKDEDSERRLRRGRSGGSGDINRGRKPGRNARSASGSTRQIPHKRSRSLRRFAVPSKASPSPNTEKLVKRPKLNLTLKDDGLEEISADKWFGERPHALPRLERVTWSKPKLEGTEIRFIDLNGKIYSWTPSMHFTNQIKFCQGLPVAAEKSYAGGAPRYLSEQPDIKKQSAFRVLSAEEFHGKVIDLPAIFQTQSIVIKQRAPSSETFGQEAFDKITTPDKLLWIHGMYLSRPQRGGDTDARTVKGTAMQLVEAHKADRQKRKLLNCLALRLPRGEAPCEELSTDSYAFTATDTMWTTDARGHPYPSSSVTWALAATPDTHHFWHIDVNGLATRILVKSGVKVWFVAHPKPGSDFSATDFFHKIHLDDICPGEKWDIEYVVLRAGDELYMRPNTPHAVITLESSICYGGYLICYTTVREMCYGLLHCASHGHILTNVAEFPEAFLLLRRIMMYWADAVPTLQPNPHQPDLATVKGVFDILTVCMLAEVGNLFDDRFYQGTMEPREYVEVIEARRLSRKLVSWMTQALTVTKHGRVADVESDLYQPYLVHHLVTFSQVLKKHNRARKAQGLWTHDDFVDQLKKMFPDTQNRNFWHLWEKTSLHQIEKYSDGLRVEDYKLKRIDDRVPSKSTTGLTPPDEAWMKLHNVNLGTLLPHEDRSAVTENSRR</sequence>
<dbReference type="EMBL" id="ML208342">
    <property type="protein sequence ID" value="TFK68886.1"/>
    <property type="molecule type" value="Genomic_DNA"/>
</dbReference>
<dbReference type="Proteomes" id="UP000308600">
    <property type="component" value="Unassembled WGS sequence"/>
</dbReference>
<organism evidence="1 2">
    <name type="scientific">Pluteus cervinus</name>
    <dbReference type="NCBI Taxonomy" id="181527"/>
    <lineage>
        <taxon>Eukaryota</taxon>
        <taxon>Fungi</taxon>
        <taxon>Dikarya</taxon>
        <taxon>Basidiomycota</taxon>
        <taxon>Agaricomycotina</taxon>
        <taxon>Agaricomycetes</taxon>
        <taxon>Agaricomycetidae</taxon>
        <taxon>Agaricales</taxon>
        <taxon>Pluteineae</taxon>
        <taxon>Pluteaceae</taxon>
        <taxon>Pluteus</taxon>
    </lineage>
</organism>
<evidence type="ECO:0000313" key="2">
    <source>
        <dbReference type="Proteomes" id="UP000308600"/>
    </source>
</evidence>